<evidence type="ECO:0000256" key="1">
    <source>
        <dbReference type="ARBA" id="ARBA00022737"/>
    </source>
</evidence>
<dbReference type="PANTHER" id="PTHR47942:SF63">
    <property type="entry name" value="PENTATRICOPEPTIDE REPEAT-CONTAINING PROTEIN"/>
    <property type="match status" value="1"/>
</dbReference>
<gene>
    <name evidence="2" type="ORF">ACHAW5_004252</name>
</gene>
<dbReference type="EMBL" id="JALLAZ020001846">
    <property type="protein sequence ID" value="KAL3761688.1"/>
    <property type="molecule type" value="Genomic_DNA"/>
</dbReference>
<dbReference type="InterPro" id="IPR011990">
    <property type="entry name" value="TPR-like_helical_dom_sf"/>
</dbReference>
<accession>A0ABD3MCM1</accession>
<sequence length="658" mass="74378">MFLASAASTALLARCSRCRWSLSRLSRAGSSPIRSINLPNSSRLHTISIDGDAFAPSNSSLSEVVETLPKNHTVNRKLSSSENILLRNEKFQRQIQQWISSNPRIAPYKAEESLARLWVEQQSLFRQWQHQHEGALSLDHTVSSPNIIFTTESVNFVLQAWCFSNNGEIAAERAERMLHWVEDLHSPESALASFLPKPDYQSYATVIDAWSRAAVYESAHANSVNSETQSGGRAIPLSTKAGFECAKRAEDVLMHMQRMHEKQLQSEAEIGRYEHYNSEIQPDTRVFNLVLTAWSKIRGGTKASAIRAMRILDLMQELHHYQSMNAPGWQGIVLSKVQPNLQTYKLVLHAWAYAAHTVEGPDRAEEILRHMLSLSKAGNMGVEIMPDVECFHIVMKAHAECVRKKRKADDGSEGRAQKVTSLLDWMELLSLRRSKIQPTTESYRIALSAWVWSHHVDAPKEAERILRRMIRARSVNRQDQKKVSSYNAGAKKDPDSWVVQPETRDFNTVINCCSFARKVGSDKGEEDDDSMLERQLVHQEIFDVAEGVLHALLSSSYVQPDSATFSGIIRACLNLLPNTAERDERVIDLFRLAYRTPPAETTSAKISSTPSERMQAPPGAGCVDANVLRQLRLCLPSTEDYIRVREEFEEYRRQNVQG</sequence>
<keyword evidence="1" id="KW-0677">Repeat</keyword>
<keyword evidence="3" id="KW-1185">Reference proteome</keyword>
<comment type="caution">
    <text evidence="2">The sequence shown here is derived from an EMBL/GenBank/DDBJ whole genome shotgun (WGS) entry which is preliminary data.</text>
</comment>
<proteinExistence type="predicted"/>
<evidence type="ECO:0000313" key="2">
    <source>
        <dbReference type="EMBL" id="KAL3761688.1"/>
    </source>
</evidence>
<dbReference type="Proteomes" id="UP001530315">
    <property type="component" value="Unassembled WGS sequence"/>
</dbReference>
<reference evidence="2 3" key="1">
    <citation type="submission" date="2024-10" db="EMBL/GenBank/DDBJ databases">
        <title>Updated reference genomes for cyclostephanoid diatoms.</title>
        <authorList>
            <person name="Roberts W.R."/>
            <person name="Alverson A.J."/>
        </authorList>
    </citation>
    <scope>NUCLEOTIDE SEQUENCE [LARGE SCALE GENOMIC DNA]</scope>
    <source>
        <strain evidence="2 3">AJA276-08</strain>
    </source>
</reference>
<dbReference type="InterPro" id="IPR051222">
    <property type="entry name" value="PPR/CCM1_RNA-binding"/>
</dbReference>
<organism evidence="2 3">
    <name type="scientific">Stephanodiscus triporus</name>
    <dbReference type="NCBI Taxonomy" id="2934178"/>
    <lineage>
        <taxon>Eukaryota</taxon>
        <taxon>Sar</taxon>
        <taxon>Stramenopiles</taxon>
        <taxon>Ochrophyta</taxon>
        <taxon>Bacillariophyta</taxon>
        <taxon>Coscinodiscophyceae</taxon>
        <taxon>Thalassiosirophycidae</taxon>
        <taxon>Stephanodiscales</taxon>
        <taxon>Stephanodiscaceae</taxon>
        <taxon>Stephanodiscus</taxon>
    </lineage>
</organism>
<dbReference type="Gene3D" id="1.25.40.10">
    <property type="entry name" value="Tetratricopeptide repeat domain"/>
    <property type="match status" value="2"/>
</dbReference>
<dbReference type="PANTHER" id="PTHR47942">
    <property type="entry name" value="TETRATRICOPEPTIDE REPEAT (TPR)-LIKE SUPERFAMILY PROTEIN-RELATED"/>
    <property type="match status" value="1"/>
</dbReference>
<protein>
    <submittedName>
        <fullName evidence="2">Uncharacterized protein</fullName>
    </submittedName>
</protein>
<evidence type="ECO:0000313" key="3">
    <source>
        <dbReference type="Proteomes" id="UP001530315"/>
    </source>
</evidence>
<name>A0ABD3MCM1_9STRA</name>
<dbReference type="AlphaFoldDB" id="A0ABD3MCM1"/>